<comment type="caution">
    <text evidence="1">The sequence shown here is derived from an EMBL/GenBank/DDBJ whole genome shotgun (WGS) entry which is preliminary data.</text>
</comment>
<gene>
    <name evidence="1" type="ORF">QE152_g27482</name>
</gene>
<feature type="non-terminal residue" evidence="1">
    <location>
        <position position="1"/>
    </location>
</feature>
<reference evidence="1 2" key="1">
    <citation type="journal article" date="2024" name="BMC Genomics">
        <title>De novo assembly and annotation of Popillia japonica's genome with initial clues to its potential as an invasive pest.</title>
        <authorList>
            <person name="Cucini C."/>
            <person name="Boschi S."/>
            <person name="Funari R."/>
            <person name="Cardaioli E."/>
            <person name="Iannotti N."/>
            <person name="Marturano G."/>
            <person name="Paoli F."/>
            <person name="Bruttini M."/>
            <person name="Carapelli A."/>
            <person name="Frati F."/>
            <person name="Nardi F."/>
        </authorList>
    </citation>
    <scope>NUCLEOTIDE SEQUENCE [LARGE SCALE GENOMIC DNA]</scope>
    <source>
        <strain evidence="1">DMR45628</strain>
    </source>
</reference>
<organism evidence="1 2">
    <name type="scientific">Popillia japonica</name>
    <name type="common">Japanese beetle</name>
    <dbReference type="NCBI Taxonomy" id="7064"/>
    <lineage>
        <taxon>Eukaryota</taxon>
        <taxon>Metazoa</taxon>
        <taxon>Ecdysozoa</taxon>
        <taxon>Arthropoda</taxon>
        <taxon>Hexapoda</taxon>
        <taxon>Insecta</taxon>
        <taxon>Pterygota</taxon>
        <taxon>Neoptera</taxon>
        <taxon>Endopterygota</taxon>
        <taxon>Coleoptera</taxon>
        <taxon>Polyphaga</taxon>
        <taxon>Scarabaeiformia</taxon>
        <taxon>Scarabaeidae</taxon>
        <taxon>Rutelinae</taxon>
        <taxon>Popillia</taxon>
    </lineage>
</organism>
<evidence type="ECO:0000313" key="2">
    <source>
        <dbReference type="Proteomes" id="UP001458880"/>
    </source>
</evidence>
<name>A0AAW1JSC9_POPJA</name>
<sequence length="27" mass="3028">DIPLGPLICDSELTVRRNGGRPYENSR</sequence>
<dbReference type="Proteomes" id="UP001458880">
    <property type="component" value="Unassembled WGS sequence"/>
</dbReference>
<dbReference type="AlphaFoldDB" id="A0AAW1JSC9"/>
<keyword evidence="2" id="KW-1185">Reference proteome</keyword>
<dbReference type="EMBL" id="JASPKY010000338">
    <property type="protein sequence ID" value="KAK9708022.1"/>
    <property type="molecule type" value="Genomic_DNA"/>
</dbReference>
<evidence type="ECO:0000313" key="1">
    <source>
        <dbReference type="EMBL" id="KAK9708022.1"/>
    </source>
</evidence>
<accession>A0AAW1JSC9</accession>
<protein>
    <submittedName>
        <fullName evidence="1">Uncharacterized protein</fullName>
    </submittedName>
</protein>
<proteinExistence type="predicted"/>